<evidence type="ECO:0000313" key="8">
    <source>
        <dbReference type="EMBL" id="GCE20300.1"/>
    </source>
</evidence>
<keyword evidence="2" id="KW-1003">Cell membrane</keyword>
<keyword evidence="3 6" id="KW-0812">Transmembrane</keyword>
<name>A0A402AMS4_9CHLR</name>
<dbReference type="PANTHER" id="PTHR23513">
    <property type="entry name" value="INTEGRAL MEMBRANE EFFLUX PROTEIN-RELATED"/>
    <property type="match status" value="1"/>
</dbReference>
<dbReference type="EMBL" id="BIFS01000001">
    <property type="protein sequence ID" value="GCE20300.1"/>
    <property type="molecule type" value="Genomic_DNA"/>
</dbReference>
<keyword evidence="9" id="KW-1185">Reference proteome</keyword>
<comment type="caution">
    <text evidence="8">The sequence shown here is derived from an EMBL/GenBank/DDBJ whole genome shotgun (WGS) entry which is preliminary data.</text>
</comment>
<dbReference type="Proteomes" id="UP000287188">
    <property type="component" value="Unassembled WGS sequence"/>
</dbReference>
<dbReference type="CDD" id="cd06173">
    <property type="entry name" value="MFS_MefA_like"/>
    <property type="match status" value="1"/>
</dbReference>
<dbReference type="Gene3D" id="1.20.1250.20">
    <property type="entry name" value="MFS general substrate transporter like domains"/>
    <property type="match status" value="1"/>
</dbReference>
<feature type="transmembrane region" description="Helical" evidence="6">
    <location>
        <begin position="83"/>
        <end position="105"/>
    </location>
</feature>
<feature type="transmembrane region" description="Helical" evidence="6">
    <location>
        <begin position="20"/>
        <end position="41"/>
    </location>
</feature>
<proteinExistence type="predicted"/>
<dbReference type="OrthoDB" id="7820830at2"/>
<reference evidence="9" key="1">
    <citation type="submission" date="2018-12" db="EMBL/GenBank/DDBJ databases">
        <title>Tengunoibacter tsumagoiensis gen. nov., sp. nov., Dictyobacter kobayashii sp. nov., D. alpinus sp. nov., and D. joshuensis sp. nov. and description of Dictyobacteraceae fam. nov. within the order Ktedonobacterales isolated from Tengu-no-mugimeshi.</title>
        <authorList>
            <person name="Wang C.M."/>
            <person name="Zheng Y."/>
            <person name="Sakai Y."/>
            <person name="Toyoda A."/>
            <person name="Minakuchi Y."/>
            <person name="Abe K."/>
            <person name="Yokota A."/>
            <person name="Yabe S."/>
        </authorList>
    </citation>
    <scope>NUCLEOTIDE SEQUENCE [LARGE SCALE GENOMIC DNA]</scope>
    <source>
        <strain evidence="9">Uno11</strain>
    </source>
</reference>
<feature type="transmembrane region" description="Helical" evidence="6">
    <location>
        <begin position="322"/>
        <end position="344"/>
    </location>
</feature>
<dbReference type="GO" id="GO:0022857">
    <property type="term" value="F:transmembrane transporter activity"/>
    <property type="evidence" value="ECO:0007669"/>
    <property type="project" value="InterPro"/>
</dbReference>
<dbReference type="InterPro" id="IPR011701">
    <property type="entry name" value="MFS"/>
</dbReference>
<protein>
    <submittedName>
        <fullName evidence="8">MFS transporter</fullName>
    </submittedName>
</protein>
<sequence length="478" mass="52512">MAIAQPNKGFLTLFKKRNFLRLWLAQLISMTILNATNYALIMLINSIVHSTTMIGLAIICFSVPAVLFGAPAGVFVDRMNKRRVLWASNCLRAIATIVFACILLANRSSVLIPIYLLTFVISAIGQFFTPAEGSAIPMLVDEDELMPALSLFNITFMLSQAIGYVLLAPIAISLLPTFRLFNIPIDAFIQLYAIIAVLYLICAALIVSIPQSGFAQREEPQAESTPDLAVQTLGIMHNIKNEMQQGWNFIRKRNALLLAVIQLSFVGVLILVIGQIATPIVTDLLKLNANLMALVFAPAGIGLVLGSIFMPRISRRLGKLRTILIGNIGLTIATLLLPVSTIIARWLEPKSWNTDPWLLVAMAGCMFVAGIALDFVNIPAQTAMQELTPDWIKGRVLALQLVLYNACSIPIILSIGALADTLHIDRVLYLLSASILIFCIWGVYYERKYPMTIKPQVGQLTNDEEAQLTTSSHGHPID</sequence>
<feature type="transmembrane region" description="Helical" evidence="6">
    <location>
        <begin position="396"/>
        <end position="415"/>
    </location>
</feature>
<evidence type="ECO:0000259" key="7">
    <source>
        <dbReference type="PROSITE" id="PS50850"/>
    </source>
</evidence>
<feature type="domain" description="Major facilitator superfamily (MFS) profile" evidence="7">
    <location>
        <begin position="255"/>
        <end position="478"/>
    </location>
</feature>
<feature type="transmembrane region" description="Helical" evidence="6">
    <location>
        <begin position="187"/>
        <end position="207"/>
    </location>
</feature>
<organism evidence="8 9">
    <name type="scientific">Dictyobacter kobayashii</name>
    <dbReference type="NCBI Taxonomy" id="2014872"/>
    <lineage>
        <taxon>Bacteria</taxon>
        <taxon>Bacillati</taxon>
        <taxon>Chloroflexota</taxon>
        <taxon>Ktedonobacteria</taxon>
        <taxon>Ktedonobacterales</taxon>
        <taxon>Dictyobacteraceae</taxon>
        <taxon>Dictyobacter</taxon>
    </lineage>
</organism>
<dbReference type="InterPro" id="IPR020846">
    <property type="entry name" value="MFS_dom"/>
</dbReference>
<feature type="transmembrane region" description="Helical" evidence="6">
    <location>
        <begin position="356"/>
        <end position="376"/>
    </location>
</feature>
<feature type="transmembrane region" description="Helical" evidence="6">
    <location>
        <begin position="53"/>
        <end position="76"/>
    </location>
</feature>
<evidence type="ECO:0000256" key="2">
    <source>
        <dbReference type="ARBA" id="ARBA00022475"/>
    </source>
</evidence>
<evidence type="ECO:0000256" key="5">
    <source>
        <dbReference type="ARBA" id="ARBA00023136"/>
    </source>
</evidence>
<comment type="subcellular location">
    <subcellularLocation>
        <location evidence="1">Cell membrane</location>
        <topology evidence="1">Multi-pass membrane protein</topology>
    </subcellularLocation>
</comment>
<feature type="transmembrane region" description="Helical" evidence="6">
    <location>
        <begin position="289"/>
        <end position="310"/>
    </location>
</feature>
<evidence type="ECO:0000256" key="6">
    <source>
        <dbReference type="SAM" id="Phobius"/>
    </source>
</evidence>
<dbReference type="SUPFAM" id="SSF103473">
    <property type="entry name" value="MFS general substrate transporter"/>
    <property type="match status" value="1"/>
</dbReference>
<accession>A0A402AMS4</accession>
<keyword evidence="5 6" id="KW-0472">Membrane</keyword>
<dbReference type="GO" id="GO:0005886">
    <property type="term" value="C:plasma membrane"/>
    <property type="evidence" value="ECO:0007669"/>
    <property type="project" value="UniProtKB-SubCell"/>
</dbReference>
<evidence type="ECO:0000313" key="9">
    <source>
        <dbReference type="Proteomes" id="UP000287188"/>
    </source>
</evidence>
<keyword evidence="4 6" id="KW-1133">Transmembrane helix</keyword>
<feature type="transmembrane region" description="Helical" evidence="6">
    <location>
        <begin position="427"/>
        <end position="445"/>
    </location>
</feature>
<evidence type="ECO:0000256" key="4">
    <source>
        <dbReference type="ARBA" id="ARBA00022989"/>
    </source>
</evidence>
<dbReference type="RefSeq" id="WP_126551999.1">
    <property type="nucleotide sequence ID" value="NZ_BIFS01000001.1"/>
</dbReference>
<gene>
    <name evidence="8" type="ORF">KDK_41000</name>
</gene>
<feature type="transmembrane region" description="Helical" evidence="6">
    <location>
        <begin position="150"/>
        <end position="175"/>
    </location>
</feature>
<dbReference type="PROSITE" id="PS50850">
    <property type="entry name" value="MFS"/>
    <property type="match status" value="1"/>
</dbReference>
<feature type="transmembrane region" description="Helical" evidence="6">
    <location>
        <begin position="111"/>
        <end position="129"/>
    </location>
</feature>
<evidence type="ECO:0000256" key="1">
    <source>
        <dbReference type="ARBA" id="ARBA00004651"/>
    </source>
</evidence>
<dbReference type="Pfam" id="PF07690">
    <property type="entry name" value="MFS_1"/>
    <property type="match status" value="1"/>
</dbReference>
<evidence type="ECO:0000256" key="3">
    <source>
        <dbReference type="ARBA" id="ARBA00022692"/>
    </source>
</evidence>
<dbReference type="InterPro" id="IPR036259">
    <property type="entry name" value="MFS_trans_sf"/>
</dbReference>
<feature type="transmembrane region" description="Helical" evidence="6">
    <location>
        <begin position="255"/>
        <end position="277"/>
    </location>
</feature>
<dbReference type="AlphaFoldDB" id="A0A402AMS4"/>
<dbReference type="PANTHER" id="PTHR23513:SF6">
    <property type="entry name" value="MAJOR FACILITATOR SUPERFAMILY ASSOCIATED DOMAIN-CONTAINING PROTEIN"/>
    <property type="match status" value="1"/>
</dbReference>